<feature type="compositionally biased region" description="Low complexity" evidence="1">
    <location>
        <begin position="15"/>
        <end position="24"/>
    </location>
</feature>
<evidence type="ECO:0008006" key="4">
    <source>
        <dbReference type="Google" id="ProtNLM"/>
    </source>
</evidence>
<feature type="compositionally biased region" description="Low complexity" evidence="1">
    <location>
        <begin position="79"/>
        <end position="115"/>
    </location>
</feature>
<feature type="compositionally biased region" description="Gly residues" evidence="1">
    <location>
        <begin position="420"/>
        <end position="431"/>
    </location>
</feature>
<dbReference type="EMBL" id="JBHLWH010000045">
    <property type="protein sequence ID" value="MFC0249939.1"/>
    <property type="molecule type" value="Genomic_DNA"/>
</dbReference>
<feature type="region of interest" description="Disordered" evidence="1">
    <location>
        <begin position="384"/>
        <end position="462"/>
    </location>
</feature>
<gene>
    <name evidence="2" type="ORF">ACFFIO_15635</name>
</gene>
<protein>
    <recommendedName>
        <fullName evidence="4">Flagellar hook-length control protein FliK</fullName>
    </recommendedName>
</protein>
<feature type="region of interest" description="Disordered" evidence="1">
    <location>
        <begin position="280"/>
        <end position="301"/>
    </location>
</feature>
<keyword evidence="3" id="KW-1185">Reference proteome</keyword>
<sequence length="462" mass="44123">MIGSPVSSMIPGPTPDSSRSPSGSGHAGGGSRGPSFADHLRDASAPADASTGAEPASVLPEGFTPLREGREFTRPVSFDAVGQQADQAGQSDPVAGAESSAELAGSAEFPAAAGPEELEGPEGLEAPAEASDAQPIPAVPGAANPAVQATIITAAGNPASTVFNPGRNPAHAGQGPSSPAVVSGGPVQTTAGATGSTAATPATAGPFSATGRAAGDPAAAATAPATATASVTATATASATRSTPASQQSSPASATAGSQSTTTAPAAPITAAPITAAAVPATAATATVPAPSAESAAPAPSVRAWTVQQLSTPVVQAAGRAVSLPDGTHLATVRISPEALGPVTLEATSRDGAIRLEITAATEAGRENLRVVLTELRRELAAAQPGATLELSSGAKDAAPNGTGSSPGGRPGEGKDREGAGVGHSGTGTEGPGAETAATGTERQPGSGDRDGDGTGGLDVYA</sequence>
<dbReference type="RefSeq" id="WP_378043252.1">
    <property type="nucleotide sequence ID" value="NZ_JBHLWH010000045.1"/>
</dbReference>
<organism evidence="2 3">
    <name type="scientific">Citricoccus parietis</name>
    <dbReference type="NCBI Taxonomy" id="592307"/>
    <lineage>
        <taxon>Bacteria</taxon>
        <taxon>Bacillati</taxon>
        <taxon>Actinomycetota</taxon>
        <taxon>Actinomycetes</taxon>
        <taxon>Micrococcales</taxon>
        <taxon>Micrococcaceae</taxon>
        <taxon>Citricoccus</taxon>
    </lineage>
</organism>
<dbReference type="InterPro" id="IPR038610">
    <property type="entry name" value="FliK-like_C_sf"/>
</dbReference>
<feature type="region of interest" description="Disordered" evidence="1">
    <location>
        <begin position="1"/>
        <end position="142"/>
    </location>
</feature>
<dbReference type="Gene3D" id="3.30.750.140">
    <property type="match status" value="1"/>
</dbReference>
<feature type="compositionally biased region" description="Low complexity" evidence="1">
    <location>
        <begin position="189"/>
        <end position="266"/>
    </location>
</feature>
<evidence type="ECO:0000256" key="1">
    <source>
        <dbReference type="SAM" id="MobiDB-lite"/>
    </source>
</evidence>
<name>A0ABV6F8U3_9MICC</name>
<reference evidence="2 3" key="1">
    <citation type="submission" date="2024-09" db="EMBL/GenBank/DDBJ databases">
        <authorList>
            <person name="Sun Q."/>
            <person name="Mori K."/>
        </authorList>
    </citation>
    <scope>NUCLEOTIDE SEQUENCE [LARGE SCALE GENOMIC DNA]</scope>
    <source>
        <strain evidence="2 3">CCM 7609</strain>
    </source>
</reference>
<evidence type="ECO:0000313" key="2">
    <source>
        <dbReference type="EMBL" id="MFC0249939.1"/>
    </source>
</evidence>
<comment type="caution">
    <text evidence="2">The sequence shown here is derived from an EMBL/GenBank/DDBJ whole genome shotgun (WGS) entry which is preliminary data.</text>
</comment>
<dbReference type="Proteomes" id="UP001589766">
    <property type="component" value="Unassembled WGS sequence"/>
</dbReference>
<proteinExistence type="predicted"/>
<feature type="compositionally biased region" description="Low complexity" evidence="1">
    <location>
        <begin position="432"/>
        <end position="442"/>
    </location>
</feature>
<feature type="region of interest" description="Disordered" evidence="1">
    <location>
        <begin position="158"/>
        <end position="266"/>
    </location>
</feature>
<accession>A0ABV6F8U3</accession>
<dbReference type="CDD" id="cd17470">
    <property type="entry name" value="T3SS_Flik_C"/>
    <property type="match status" value="1"/>
</dbReference>
<evidence type="ECO:0000313" key="3">
    <source>
        <dbReference type="Proteomes" id="UP001589766"/>
    </source>
</evidence>